<dbReference type="Pfam" id="PF13740">
    <property type="entry name" value="ACT_6"/>
    <property type="match status" value="2"/>
</dbReference>
<protein>
    <submittedName>
        <fullName evidence="2">ACT domain-containing protein</fullName>
    </submittedName>
</protein>
<evidence type="ECO:0000313" key="3">
    <source>
        <dbReference type="Proteomes" id="UP000001052"/>
    </source>
</evidence>
<dbReference type="InterPro" id="IPR002912">
    <property type="entry name" value="ACT_dom"/>
</dbReference>
<dbReference type="eggNOG" id="COG2716">
    <property type="taxonomic scope" value="Bacteria"/>
</dbReference>
<dbReference type="PROSITE" id="PS51671">
    <property type="entry name" value="ACT"/>
    <property type="match status" value="2"/>
</dbReference>
<organism evidence="2 3">
    <name type="scientific">Desulfohalobium retbaense (strain ATCC 49708 / DSM 5692 / JCM 16813 / HR100)</name>
    <dbReference type="NCBI Taxonomy" id="485915"/>
    <lineage>
        <taxon>Bacteria</taxon>
        <taxon>Pseudomonadati</taxon>
        <taxon>Thermodesulfobacteriota</taxon>
        <taxon>Desulfovibrionia</taxon>
        <taxon>Desulfovibrionales</taxon>
        <taxon>Desulfohalobiaceae</taxon>
        <taxon>Desulfohalobium</taxon>
    </lineage>
</organism>
<dbReference type="AlphaFoldDB" id="C8X0F1"/>
<dbReference type="InterPro" id="IPR045865">
    <property type="entry name" value="ACT-like_dom_sf"/>
</dbReference>
<feature type="domain" description="ACT" evidence="1">
    <location>
        <begin position="95"/>
        <end position="172"/>
    </location>
</feature>
<evidence type="ECO:0000313" key="2">
    <source>
        <dbReference type="EMBL" id="ACV67776.1"/>
    </source>
</evidence>
<dbReference type="Proteomes" id="UP000001052">
    <property type="component" value="Chromosome"/>
</dbReference>
<dbReference type="KEGG" id="drt:Dret_0479"/>
<accession>C8X0F1</accession>
<dbReference type="EMBL" id="CP001734">
    <property type="protein sequence ID" value="ACV67776.1"/>
    <property type="molecule type" value="Genomic_DNA"/>
</dbReference>
<feature type="domain" description="ACT" evidence="1">
    <location>
        <begin position="5"/>
        <end position="89"/>
    </location>
</feature>
<gene>
    <name evidence="2" type="ordered locus">Dret_0479</name>
</gene>
<reference evidence="3" key="1">
    <citation type="submission" date="2009-09" db="EMBL/GenBank/DDBJ databases">
        <title>The complete chromosome of Desulfohalobium retbaense DSM 5692.</title>
        <authorList>
            <consortium name="US DOE Joint Genome Institute (JGI-PGF)"/>
            <person name="Lucas S."/>
            <person name="Copeland A."/>
            <person name="Lapidus A."/>
            <person name="Glavina del Rio T."/>
            <person name="Dalin E."/>
            <person name="Tice H."/>
            <person name="Bruce D."/>
            <person name="Goodwin L."/>
            <person name="Pitluck S."/>
            <person name="Kyrpides N."/>
            <person name="Mavromatis K."/>
            <person name="Ivanova N."/>
            <person name="Mikhailova N."/>
            <person name="Munk A.C."/>
            <person name="Brettin T."/>
            <person name="Detter J.C."/>
            <person name="Han C."/>
            <person name="Tapia R."/>
            <person name="Larimer F."/>
            <person name="Land M."/>
            <person name="Hauser L."/>
            <person name="Markowitz V."/>
            <person name="Cheng J.-F."/>
            <person name="Hugenholtz P."/>
            <person name="Woyke T."/>
            <person name="Wu D."/>
            <person name="Spring S."/>
            <person name="Klenk H.-P."/>
            <person name="Eisen J.A."/>
        </authorList>
    </citation>
    <scope>NUCLEOTIDE SEQUENCE [LARGE SCALE GENOMIC DNA]</scope>
    <source>
        <strain evidence="3">DSM 5692</strain>
    </source>
</reference>
<dbReference type="STRING" id="485915.Dret_0479"/>
<reference evidence="2 3" key="2">
    <citation type="journal article" date="2010" name="Stand. Genomic Sci.">
        <title>Complete genome sequence of Desulfohalobium retbaense type strain (HR(100)).</title>
        <authorList>
            <person name="Spring S."/>
            <person name="Nolan M."/>
            <person name="Lapidus A."/>
            <person name="Glavina Del Rio T."/>
            <person name="Copeland A."/>
            <person name="Tice H."/>
            <person name="Cheng J.F."/>
            <person name="Lucas S."/>
            <person name="Land M."/>
            <person name="Chen F."/>
            <person name="Bruce D."/>
            <person name="Goodwin L."/>
            <person name="Pitluck S."/>
            <person name="Ivanova N."/>
            <person name="Mavromatis K."/>
            <person name="Mikhailova N."/>
            <person name="Pati A."/>
            <person name="Chen A."/>
            <person name="Palaniappan K."/>
            <person name="Hauser L."/>
            <person name="Chang Y.J."/>
            <person name="Jeffries C.D."/>
            <person name="Munk C."/>
            <person name="Kiss H."/>
            <person name="Chain P."/>
            <person name="Han C."/>
            <person name="Brettin T."/>
            <person name="Detter J.C."/>
            <person name="Schuler E."/>
            <person name="Goker M."/>
            <person name="Rohde M."/>
            <person name="Bristow J."/>
            <person name="Eisen J.A."/>
            <person name="Markowitz V."/>
            <person name="Hugenholtz P."/>
            <person name="Kyrpides N.C."/>
            <person name="Klenk H.P."/>
        </authorList>
    </citation>
    <scope>NUCLEOTIDE SEQUENCE [LARGE SCALE GENOMIC DNA]</scope>
    <source>
        <strain evidence="2 3">DSM 5692</strain>
    </source>
</reference>
<dbReference type="Gene3D" id="3.30.70.260">
    <property type="match status" value="2"/>
</dbReference>
<dbReference type="PANTHER" id="PTHR34875">
    <property type="entry name" value="UPF0237 PROTEIN MJ1558"/>
    <property type="match status" value="1"/>
</dbReference>
<keyword evidence="3" id="KW-1185">Reference proteome</keyword>
<dbReference type="SUPFAM" id="SSF55021">
    <property type="entry name" value="ACT-like"/>
    <property type="match status" value="2"/>
</dbReference>
<proteinExistence type="predicted"/>
<evidence type="ECO:0000259" key="1">
    <source>
        <dbReference type="PROSITE" id="PS51671"/>
    </source>
</evidence>
<dbReference type="RefSeq" id="WP_015750934.1">
    <property type="nucleotide sequence ID" value="NC_013223.1"/>
</dbReference>
<dbReference type="HOGENOM" id="CLU_095322_1_0_7"/>
<sequence length="183" mass="19667">MHKSIISVVGQDRPGIVADVAAILAELECNIEDVSQTILQGQFAALFIASIPGAQSVNEVRTSLEDRLAPQGLNCVVREFEESAAPSPREAASFVIITIGPDAPGLIAAMAGVLKTHAVNICNLQAVNRSQAYPDQMVMIYEVTVPEDTSLPALRTALQQRAARDGLEVSVQHKAIFEEIHRL</sequence>
<name>C8X0F1_DESRD</name>
<dbReference type="InterPro" id="IPR050990">
    <property type="entry name" value="UPF0237/GcvR_regulator"/>
</dbReference>
<dbReference type="PANTHER" id="PTHR34875:SF6">
    <property type="entry name" value="UPF0237 PROTEIN MJ1558"/>
    <property type="match status" value="1"/>
</dbReference>